<dbReference type="Proteomes" id="UP001174909">
    <property type="component" value="Unassembled WGS sequence"/>
</dbReference>
<comment type="function">
    <text evidence="7">Catalyzes the GTP-dependent phosphorylation of 5-hydroxy-L-lysine.</text>
</comment>
<evidence type="ECO:0000313" key="11">
    <source>
        <dbReference type="EMBL" id="CAI7997142.1"/>
    </source>
</evidence>
<keyword evidence="4" id="KW-0808">Transferase</keyword>
<comment type="catalytic activity">
    <reaction evidence="6">
        <text>(5R)-5-hydroxy-L-lysine + GTP = (5R)-5-phosphooxy-L-lysine + GDP + H(+)</text>
        <dbReference type="Rhea" id="RHEA:19049"/>
        <dbReference type="ChEBI" id="CHEBI:15378"/>
        <dbReference type="ChEBI" id="CHEBI:37565"/>
        <dbReference type="ChEBI" id="CHEBI:57882"/>
        <dbReference type="ChEBI" id="CHEBI:58189"/>
        <dbReference type="ChEBI" id="CHEBI:58357"/>
        <dbReference type="EC" id="2.7.1.81"/>
    </reaction>
</comment>
<dbReference type="Gene3D" id="3.90.1200.10">
    <property type="match status" value="1"/>
</dbReference>
<evidence type="ECO:0000256" key="2">
    <source>
        <dbReference type="ARBA" id="ARBA00006219"/>
    </source>
</evidence>
<evidence type="ECO:0000256" key="9">
    <source>
        <dbReference type="ARBA" id="ARBA00040505"/>
    </source>
</evidence>
<dbReference type="InterPro" id="IPR011009">
    <property type="entry name" value="Kinase-like_dom_sf"/>
</dbReference>
<dbReference type="InterPro" id="IPR050249">
    <property type="entry name" value="Pseudomonas-type_ThrB"/>
</dbReference>
<name>A0AA35QZK5_GEOBA</name>
<evidence type="ECO:0000256" key="7">
    <source>
        <dbReference type="ARBA" id="ARBA00037368"/>
    </source>
</evidence>
<feature type="domain" description="Aminoglycoside phosphotransferase" evidence="10">
    <location>
        <begin position="33"/>
        <end position="293"/>
    </location>
</feature>
<protein>
    <recommendedName>
        <fullName evidence="9">Hydroxylysine kinase</fullName>
        <ecNumber evidence="8">2.7.1.81</ecNumber>
    </recommendedName>
</protein>
<evidence type="ECO:0000313" key="12">
    <source>
        <dbReference type="Proteomes" id="UP001174909"/>
    </source>
</evidence>
<comment type="similarity">
    <text evidence="2">Belongs to the aminoglycoside phosphotransferase family.</text>
</comment>
<evidence type="ECO:0000256" key="8">
    <source>
        <dbReference type="ARBA" id="ARBA00038873"/>
    </source>
</evidence>
<dbReference type="PANTHER" id="PTHR21064:SF1">
    <property type="entry name" value="HYDROXYLYSINE KINASE"/>
    <property type="match status" value="1"/>
</dbReference>
<accession>A0AA35QZK5</accession>
<dbReference type="GO" id="GO:0005737">
    <property type="term" value="C:cytoplasm"/>
    <property type="evidence" value="ECO:0007669"/>
    <property type="project" value="UniProtKB-SubCell"/>
</dbReference>
<evidence type="ECO:0000256" key="6">
    <source>
        <dbReference type="ARBA" id="ARBA00036820"/>
    </source>
</evidence>
<dbReference type="Pfam" id="PF01636">
    <property type="entry name" value="APH"/>
    <property type="match status" value="1"/>
</dbReference>
<comment type="subcellular location">
    <subcellularLocation>
        <location evidence="1">Cytoplasm</location>
    </subcellularLocation>
</comment>
<dbReference type="EC" id="2.7.1.81" evidence="8"/>
<keyword evidence="3" id="KW-0963">Cytoplasm</keyword>
<keyword evidence="5 11" id="KW-0418">Kinase</keyword>
<evidence type="ECO:0000256" key="1">
    <source>
        <dbReference type="ARBA" id="ARBA00004496"/>
    </source>
</evidence>
<dbReference type="SUPFAM" id="SSF56112">
    <property type="entry name" value="Protein kinase-like (PK-like)"/>
    <property type="match status" value="1"/>
</dbReference>
<dbReference type="GO" id="GO:0047992">
    <property type="term" value="F:hydroxylysine kinase activity"/>
    <property type="evidence" value="ECO:0007669"/>
    <property type="project" value="UniProtKB-EC"/>
</dbReference>
<evidence type="ECO:0000256" key="3">
    <source>
        <dbReference type="ARBA" id="ARBA00022490"/>
    </source>
</evidence>
<evidence type="ECO:0000256" key="5">
    <source>
        <dbReference type="ARBA" id="ARBA00022777"/>
    </source>
</evidence>
<evidence type="ECO:0000259" key="10">
    <source>
        <dbReference type="Pfam" id="PF01636"/>
    </source>
</evidence>
<evidence type="ECO:0000256" key="4">
    <source>
        <dbReference type="ARBA" id="ARBA00022679"/>
    </source>
</evidence>
<dbReference type="InterPro" id="IPR002575">
    <property type="entry name" value="Aminoglycoside_PTrfase"/>
</dbReference>
<gene>
    <name evidence="11" type="ORF">GBAR_LOCUS2076</name>
</gene>
<sequence length="364" mass="40835">MPGKRPPALSPEAVSALLLQYFPFKHVARESLKPLPSYDDRNIYFRGECRNGAAPGDGFVLKVLNSGISTHVAEGMNDMMLFLSRRGIPCSRPVPTRRGDYVLTASEGDLTMLSSGSTNTESTAAYAVRVLTFIPGVPMDKLDAKYLTPELAYSVGEMIGRADLALQDFKHPAIFEREFREWDLMYFTDIKQFIPHLRDEEKRQVAHSVVALYEEHVVPVIPKMKKGVVHNDVNGLNILFDVGAADKCDFSGLIDFGDSVKTCYLFELAIMLAYGMCEKDNPVEFVGPMFRGYRDVFPLSAEELDCLYYAVLARLCLSMVTGEYRFTLEPWNTYLLTSLAEAWKLINILLSFTKGGVEEIWGVC</sequence>
<proteinExistence type="inferred from homology"/>
<comment type="caution">
    <text evidence="11">The sequence shown here is derived from an EMBL/GenBank/DDBJ whole genome shotgun (WGS) entry which is preliminary data.</text>
</comment>
<dbReference type="AlphaFoldDB" id="A0AA35QZK5"/>
<dbReference type="EMBL" id="CASHTH010000294">
    <property type="protein sequence ID" value="CAI7997142.1"/>
    <property type="molecule type" value="Genomic_DNA"/>
</dbReference>
<reference evidence="11" key="1">
    <citation type="submission" date="2023-03" db="EMBL/GenBank/DDBJ databases">
        <authorList>
            <person name="Steffen K."/>
            <person name="Cardenas P."/>
        </authorList>
    </citation>
    <scope>NUCLEOTIDE SEQUENCE</scope>
</reference>
<keyword evidence="12" id="KW-1185">Reference proteome</keyword>
<dbReference type="PANTHER" id="PTHR21064">
    <property type="entry name" value="AMINOGLYCOSIDE PHOSPHOTRANSFERASE DOMAIN-CONTAINING PROTEIN-RELATED"/>
    <property type="match status" value="1"/>
</dbReference>
<organism evidence="11 12">
    <name type="scientific">Geodia barretti</name>
    <name type="common">Barrett's horny sponge</name>
    <dbReference type="NCBI Taxonomy" id="519541"/>
    <lineage>
        <taxon>Eukaryota</taxon>
        <taxon>Metazoa</taxon>
        <taxon>Porifera</taxon>
        <taxon>Demospongiae</taxon>
        <taxon>Heteroscleromorpha</taxon>
        <taxon>Tetractinellida</taxon>
        <taxon>Astrophorina</taxon>
        <taxon>Geodiidae</taxon>
        <taxon>Geodia</taxon>
    </lineage>
</organism>